<comment type="caution">
    <text evidence="2">The sequence shown here is derived from an EMBL/GenBank/DDBJ whole genome shotgun (WGS) entry which is preliminary data.</text>
</comment>
<sequence length="223" mass="25388">MEGQVSRGQDKSTYGVETFTITYSEKRISSPTTNKDDQLEQQIGFGHTRAHSGILTRETIKQSPTLAISSQQKRGRPLGSKDTILRRKKTKYQDHTPEIINKSTFSKSTPQELDVPERTQETPTGEGISKEIQEPRNEEISINYTGGMWNRGETIIDDIFSYTVATEILNDDCEPHNLDDCRQRSDWPKWKEAIQAELTSLTKRKVFGPIVQILEDVKPVGYK</sequence>
<proteinExistence type="predicted"/>
<feature type="compositionally biased region" description="Polar residues" evidence="1">
    <location>
        <begin position="101"/>
        <end position="111"/>
    </location>
</feature>
<reference evidence="2" key="1">
    <citation type="journal article" date="2022" name="Plant J.">
        <title>Strategies of tolerance reflected in two North American maple genomes.</title>
        <authorList>
            <person name="McEvoy S.L."/>
            <person name="Sezen U.U."/>
            <person name="Trouern-Trend A."/>
            <person name="McMahon S.M."/>
            <person name="Schaberg P.G."/>
            <person name="Yang J."/>
            <person name="Wegrzyn J.L."/>
            <person name="Swenson N.G."/>
        </authorList>
    </citation>
    <scope>NUCLEOTIDE SEQUENCE</scope>
    <source>
        <strain evidence="2">NS2018</strain>
    </source>
</reference>
<dbReference type="Proteomes" id="UP001168877">
    <property type="component" value="Unassembled WGS sequence"/>
</dbReference>
<gene>
    <name evidence="2" type="ORF">LWI29_023670</name>
</gene>
<accession>A0AA39UKB5</accession>
<reference evidence="2" key="2">
    <citation type="submission" date="2023-06" db="EMBL/GenBank/DDBJ databases">
        <authorList>
            <person name="Swenson N.G."/>
            <person name="Wegrzyn J.L."/>
            <person name="Mcevoy S.L."/>
        </authorList>
    </citation>
    <scope>NUCLEOTIDE SEQUENCE</scope>
    <source>
        <strain evidence="2">NS2018</strain>
        <tissue evidence="2">Leaf</tissue>
    </source>
</reference>
<protein>
    <submittedName>
        <fullName evidence="2">Uncharacterized protein</fullName>
    </submittedName>
</protein>
<dbReference type="AlphaFoldDB" id="A0AA39UKB5"/>
<evidence type="ECO:0000313" key="2">
    <source>
        <dbReference type="EMBL" id="KAK0571929.1"/>
    </source>
</evidence>
<evidence type="ECO:0000256" key="1">
    <source>
        <dbReference type="SAM" id="MobiDB-lite"/>
    </source>
</evidence>
<dbReference type="EMBL" id="JAUESC010000388">
    <property type="protein sequence ID" value="KAK0571929.1"/>
    <property type="molecule type" value="Genomic_DNA"/>
</dbReference>
<feature type="compositionally biased region" description="Basic and acidic residues" evidence="1">
    <location>
        <begin position="25"/>
        <end position="38"/>
    </location>
</feature>
<organism evidence="2 3">
    <name type="scientific">Acer saccharum</name>
    <name type="common">Sugar maple</name>
    <dbReference type="NCBI Taxonomy" id="4024"/>
    <lineage>
        <taxon>Eukaryota</taxon>
        <taxon>Viridiplantae</taxon>
        <taxon>Streptophyta</taxon>
        <taxon>Embryophyta</taxon>
        <taxon>Tracheophyta</taxon>
        <taxon>Spermatophyta</taxon>
        <taxon>Magnoliopsida</taxon>
        <taxon>eudicotyledons</taxon>
        <taxon>Gunneridae</taxon>
        <taxon>Pentapetalae</taxon>
        <taxon>rosids</taxon>
        <taxon>malvids</taxon>
        <taxon>Sapindales</taxon>
        <taxon>Sapindaceae</taxon>
        <taxon>Hippocastanoideae</taxon>
        <taxon>Acereae</taxon>
        <taxon>Acer</taxon>
    </lineage>
</organism>
<feature type="region of interest" description="Disordered" evidence="1">
    <location>
        <begin position="25"/>
        <end position="132"/>
    </location>
</feature>
<name>A0AA39UKB5_ACESA</name>
<keyword evidence="3" id="KW-1185">Reference proteome</keyword>
<feature type="compositionally biased region" description="Polar residues" evidence="1">
    <location>
        <begin position="61"/>
        <end position="72"/>
    </location>
</feature>
<evidence type="ECO:0000313" key="3">
    <source>
        <dbReference type="Proteomes" id="UP001168877"/>
    </source>
</evidence>